<proteinExistence type="inferred from homology"/>
<keyword evidence="6" id="KW-1185">Reference proteome</keyword>
<dbReference type="PROSITE" id="PS50102">
    <property type="entry name" value="RRM"/>
    <property type="match status" value="2"/>
</dbReference>
<evidence type="ECO:0000256" key="4">
    <source>
        <dbReference type="SAM" id="MobiDB-lite"/>
    </source>
</evidence>
<feature type="domain" description="RRM" evidence="5">
    <location>
        <begin position="149"/>
        <end position="227"/>
    </location>
</feature>
<protein>
    <recommendedName>
        <fullName evidence="2">tRNA selenocysteine-associated protein 1</fullName>
    </recommendedName>
</protein>
<dbReference type="InterPro" id="IPR012677">
    <property type="entry name" value="Nucleotide-bd_a/b_plait_sf"/>
</dbReference>
<dbReference type="InterPro" id="IPR040434">
    <property type="entry name" value="TSAP1"/>
</dbReference>
<dbReference type="InterPro" id="IPR035979">
    <property type="entry name" value="RBD_domain_sf"/>
</dbReference>
<dbReference type="Pfam" id="PF00076">
    <property type="entry name" value="RRM_1"/>
    <property type="match status" value="2"/>
</dbReference>
<dbReference type="AlphaFoldDB" id="A0A915M8A3"/>
<reference evidence="7" key="1">
    <citation type="submission" date="2022-11" db="UniProtKB">
        <authorList>
            <consortium name="WormBaseParasite"/>
        </authorList>
    </citation>
    <scope>IDENTIFICATION</scope>
</reference>
<organism evidence="6 7">
    <name type="scientific">Meloidogyne javanica</name>
    <name type="common">Root-knot nematode worm</name>
    <dbReference type="NCBI Taxonomy" id="6303"/>
    <lineage>
        <taxon>Eukaryota</taxon>
        <taxon>Metazoa</taxon>
        <taxon>Ecdysozoa</taxon>
        <taxon>Nematoda</taxon>
        <taxon>Chromadorea</taxon>
        <taxon>Rhabditida</taxon>
        <taxon>Tylenchina</taxon>
        <taxon>Tylenchomorpha</taxon>
        <taxon>Tylenchoidea</taxon>
        <taxon>Meloidogynidae</taxon>
        <taxon>Meloidogyninae</taxon>
        <taxon>Meloidogyne</taxon>
        <taxon>Meloidogyne incognita group</taxon>
    </lineage>
</organism>
<feature type="compositionally biased region" description="Low complexity" evidence="4">
    <location>
        <begin position="11"/>
        <end position="20"/>
    </location>
</feature>
<dbReference type="Proteomes" id="UP000887561">
    <property type="component" value="Unplaced"/>
</dbReference>
<feature type="compositionally biased region" description="Polar residues" evidence="4">
    <location>
        <begin position="890"/>
        <end position="903"/>
    </location>
</feature>
<evidence type="ECO:0000256" key="2">
    <source>
        <dbReference type="ARBA" id="ARBA00033477"/>
    </source>
</evidence>
<feature type="region of interest" description="Disordered" evidence="4">
    <location>
        <begin position="1"/>
        <end position="58"/>
    </location>
</feature>
<feature type="compositionally biased region" description="Polar residues" evidence="4">
    <location>
        <begin position="1"/>
        <end position="10"/>
    </location>
</feature>
<feature type="region of interest" description="Disordered" evidence="4">
    <location>
        <begin position="864"/>
        <end position="928"/>
    </location>
</feature>
<dbReference type="SUPFAM" id="SSF54928">
    <property type="entry name" value="RNA-binding domain, RBD"/>
    <property type="match status" value="1"/>
</dbReference>
<feature type="domain" description="RRM" evidence="5">
    <location>
        <begin position="57"/>
        <end position="141"/>
    </location>
</feature>
<feature type="compositionally biased region" description="Low complexity" evidence="4">
    <location>
        <begin position="43"/>
        <end position="55"/>
    </location>
</feature>
<sequence>MLQNSQQDNDAPNPGINQQPPQLPPPPQQQTANPQQQQPPFPQQQHQQQHHFPAPDCTIWMGDLSPDWDASYIREAFGQYGKDIVNVKMVTTDQGARKATYCFVEFSNEDSARDALLDVNGKPFPNDPSGRARFNLAFANSPHQMSVEYNLFVNNLSPDVDDVSLFRLFGERYRSCRGAKVYRNEEGYSKEQGFVRFTSETDQQKALVEMNKQSFFGRELFLKLARPKTRGTGRYAPRGVHGSASLMGAPPAYPAPGFFVPNAAIPMITNTPFGVGIMPAGAPLTMATPYGTQLAPNHGMAGFGGMPAGQQFAGQPIFVGNTFQQNPFIQQQFHQQNLFNPGAVMPQMGMPVGSIQYPNQQQHNIAHVQPQLIMPIKPEIQQYYEDVEPLSAEEHNALLINSSAELATSIEASRWGSVAFTPDLLINLLGKKEMSVGIVTRIDESHFYVWALGHGYKEFRCRKVPEKDFKHGELIYFTLPSENSSTLDATRCERANRQLNVLPSNRVWKAECLITFAPKEFDVLKKIQEQVPRCTALGFSDEFCYVACFAPNAHLQAGDVYQTYVTRIPPELDDWIPKLGTPFCTVNKFTKIFDREKARELLSKAPWTKIMGIEHSRKNSSISPEKSNPKMVHSPLNLFDEGSNDEEDAPIEQKEVVDLTKEENLTVKEKARPPQNLQEDEEDMMKVYTGLVVEADNFGLILWNKTHDLWPISTWVNYRAFLDDTSYSQQEQGAHVNRCRYTAYDIFTSEVDRQVIFRKSENTIRMECQIYGPVRYVGDDLMLVNEPFLGIVLCTKDLRLVQRLDFGWAEYVTAFVTFTKEYPDLCRWIALAIKPNVESDWAELEKPLITKPIVEETMEISKESASKEKYFEEENNAGSSENDQEVEQAKCSSFNEGNMSTQKGVEEEEINNKKSSPPPPRQTPKLIEIDDLREKDGGYCDYLKERHLMIEQELRSYAPMVSKHDRVRATGIIVQRTLHYAVIYASDIGLAIVIANLFPSLQQYDTLCNIGNWITATFANVANKSLIFSKMCLPKFEKADGQKYPKTRICKDGKLQVLISCDISLNNLYVYKGIARKSGGLRVLDTPFARILLNERFIYENRLPGNLINMWVTYMENSSEHGPFWENENNSFTLNNDSDDEEFLFKDLDFGKIGLTPEEFCSLFIHEEGKDERNVVENEEYANKYFGEHGNNSTNFIEL</sequence>
<evidence type="ECO:0000256" key="3">
    <source>
        <dbReference type="PROSITE-ProRule" id="PRU00176"/>
    </source>
</evidence>
<comment type="similarity">
    <text evidence="1">Belongs to the RRM TRSPAP family.</text>
</comment>
<dbReference type="PANTHER" id="PTHR37457:SF1">
    <property type="entry name" value="SIMILAR TO HUMAN CHROMOSOME 6 OPEN READING FRAME 52"/>
    <property type="match status" value="1"/>
</dbReference>
<dbReference type="Gene3D" id="3.30.70.330">
    <property type="match status" value="2"/>
</dbReference>
<keyword evidence="3" id="KW-0694">RNA-binding</keyword>
<evidence type="ECO:0000256" key="1">
    <source>
        <dbReference type="ARBA" id="ARBA00008920"/>
    </source>
</evidence>
<evidence type="ECO:0000259" key="5">
    <source>
        <dbReference type="PROSITE" id="PS50102"/>
    </source>
</evidence>
<dbReference type="InterPro" id="IPR000504">
    <property type="entry name" value="RRM_dom"/>
</dbReference>
<name>A0A915M8A3_MELJA</name>
<accession>A0A915M8A3</accession>
<dbReference type="PANTHER" id="PTHR37457">
    <property type="entry name" value="TRNA SELENOCYSTEINE 1-ASSOCIATED PROTEIN 1-RELATED"/>
    <property type="match status" value="1"/>
</dbReference>
<dbReference type="GO" id="GO:0003723">
    <property type="term" value="F:RNA binding"/>
    <property type="evidence" value="ECO:0007669"/>
    <property type="project" value="UniProtKB-UniRule"/>
</dbReference>
<evidence type="ECO:0000313" key="7">
    <source>
        <dbReference type="WBParaSite" id="scaffold3028_cov204.g5861"/>
    </source>
</evidence>
<evidence type="ECO:0000313" key="6">
    <source>
        <dbReference type="Proteomes" id="UP000887561"/>
    </source>
</evidence>
<dbReference type="WBParaSite" id="scaffold3028_cov204.g5861">
    <property type="protein sequence ID" value="scaffold3028_cov204.g5861"/>
    <property type="gene ID" value="scaffold3028_cov204.g5861"/>
</dbReference>
<dbReference type="SMART" id="SM00360">
    <property type="entry name" value="RRM"/>
    <property type="match status" value="2"/>
</dbReference>